<protein>
    <recommendedName>
        <fullName evidence="3">6-phosphogluconolactonase</fullName>
    </recommendedName>
</protein>
<proteinExistence type="predicted"/>
<dbReference type="EMBL" id="NUDP01000122">
    <property type="protein sequence ID" value="PEM65060.1"/>
    <property type="molecule type" value="Genomic_DNA"/>
</dbReference>
<dbReference type="InterPro" id="IPR015943">
    <property type="entry name" value="WD40/YVTN_repeat-like_dom_sf"/>
</dbReference>
<comment type="caution">
    <text evidence="1">The sequence shown here is derived from an EMBL/GenBank/DDBJ whole genome shotgun (WGS) entry which is preliminary data.</text>
</comment>
<gene>
    <name evidence="1" type="ORF">CN613_26195</name>
</gene>
<name>A0A2B6JH55_9BACI</name>
<dbReference type="InterPro" id="IPR019405">
    <property type="entry name" value="Lactonase_7-beta_prop"/>
</dbReference>
<evidence type="ECO:0008006" key="3">
    <source>
        <dbReference type="Google" id="ProtNLM"/>
    </source>
</evidence>
<dbReference type="Proteomes" id="UP000219775">
    <property type="component" value="Unassembled WGS sequence"/>
</dbReference>
<dbReference type="AlphaFoldDB" id="A0A2B6JH55"/>
<evidence type="ECO:0000313" key="1">
    <source>
        <dbReference type="EMBL" id="PEM65060.1"/>
    </source>
</evidence>
<dbReference type="Pfam" id="PF10282">
    <property type="entry name" value="Lactonase"/>
    <property type="match status" value="1"/>
</dbReference>
<dbReference type="Gene3D" id="2.130.10.10">
    <property type="entry name" value="YVTN repeat-like/Quinoprotein amine dehydrogenase"/>
    <property type="match status" value="1"/>
</dbReference>
<sequence>METVSTKGDWPRDFVLDPAEKFMVVSNEKSNNLVLFSRNETTR</sequence>
<organism evidence="1 2">
    <name type="scientific">Bacillus pseudomycoides</name>
    <dbReference type="NCBI Taxonomy" id="64104"/>
    <lineage>
        <taxon>Bacteria</taxon>
        <taxon>Bacillati</taxon>
        <taxon>Bacillota</taxon>
        <taxon>Bacilli</taxon>
        <taxon>Bacillales</taxon>
        <taxon>Bacillaceae</taxon>
        <taxon>Bacillus</taxon>
        <taxon>Bacillus cereus group</taxon>
    </lineage>
</organism>
<evidence type="ECO:0000313" key="2">
    <source>
        <dbReference type="Proteomes" id="UP000219775"/>
    </source>
</evidence>
<reference evidence="1 2" key="1">
    <citation type="submission" date="2017-09" db="EMBL/GenBank/DDBJ databases">
        <title>Large-scale bioinformatics analysis of Bacillus genomes uncovers conserved roles of natural products in bacterial physiology.</title>
        <authorList>
            <consortium name="Agbiome Team Llc"/>
            <person name="Bleich R.M."/>
            <person name="Grubbs K.J."/>
            <person name="Santa Maria K.C."/>
            <person name="Allen S.E."/>
            <person name="Farag S."/>
            <person name="Shank E.A."/>
            <person name="Bowers A."/>
        </authorList>
    </citation>
    <scope>NUCLEOTIDE SEQUENCE [LARGE SCALE GENOMIC DNA]</scope>
    <source>
        <strain evidence="1 2">AFS009893</strain>
    </source>
</reference>
<accession>A0A2B6JH55</accession>